<reference evidence="2 3" key="1">
    <citation type="submission" date="2020-04" db="EMBL/GenBank/DDBJ databases">
        <authorList>
            <person name="Alioto T."/>
            <person name="Alioto T."/>
            <person name="Gomez Garrido J."/>
        </authorList>
    </citation>
    <scope>NUCLEOTIDE SEQUENCE [LARGE SCALE GENOMIC DNA]</scope>
</reference>
<evidence type="ECO:0000313" key="3">
    <source>
        <dbReference type="Proteomes" id="UP000494165"/>
    </source>
</evidence>
<feature type="region of interest" description="Disordered" evidence="1">
    <location>
        <begin position="38"/>
        <end position="93"/>
    </location>
</feature>
<gene>
    <name evidence="2" type="ORF">CLODIP_2_CD01155</name>
</gene>
<organism evidence="2 3">
    <name type="scientific">Cloeon dipterum</name>
    <dbReference type="NCBI Taxonomy" id="197152"/>
    <lineage>
        <taxon>Eukaryota</taxon>
        <taxon>Metazoa</taxon>
        <taxon>Ecdysozoa</taxon>
        <taxon>Arthropoda</taxon>
        <taxon>Hexapoda</taxon>
        <taxon>Insecta</taxon>
        <taxon>Pterygota</taxon>
        <taxon>Palaeoptera</taxon>
        <taxon>Ephemeroptera</taxon>
        <taxon>Pisciforma</taxon>
        <taxon>Baetidae</taxon>
        <taxon>Cloeon</taxon>
    </lineage>
</organism>
<keyword evidence="3" id="KW-1185">Reference proteome</keyword>
<comment type="caution">
    <text evidence="2">The sequence shown here is derived from an EMBL/GenBank/DDBJ whole genome shotgun (WGS) entry which is preliminary data.</text>
</comment>
<name>A0A8S1CDE1_9INSE</name>
<dbReference type="OrthoDB" id="187712at2759"/>
<dbReference type="AlphaFoldDB" id="A0A8S1CDE1"/>
<dbReference type="Proteomes" id="UP000494165">
    <property type="component" value="Unassembled WGS sequence"/>
</dbReference>
<evidence type="ECO:0000256" key="1">
    <source>
        <dbReference type="SAM" id="MobiDB-lite"/>
    </source>
</evidence>
<protein>
    <submittedName>
        <fullName evidence="2">Uncharacterized protein</fullName>
    </submittedName>
</protein>
<evidence type="ECO:0000313" key="2">
    <source>
        <dbReference type="EMBL" id="CAB3367578.1"/>
    </source>
</evidence>
<sequence length="153" mass="17880">MMRGRAPPPPTHIRQCWPPPCIDKGREYYLMAPMFRDVLPPPPQLRNQRDPLRTSHSAPCHCSRNNRSRSVEDQGRVRWQQANSPSPELDFSFNLGGNKENLFRRKSVEDLLQGEDVRDARKSRPGRFPPPRRRVSYLFCNLGNFKQVFEKLP</sequence>
<accession>A0A8S1CDE1</accession>
<dbReference type="EMBL" id="CADEPI010000031">
    <property type="protein sequence ID" value="CAB3367578.1"/>
    <property type="molecule type" value="Genomic_DNA"/>
</dbReference>
<proteinExistence type="predicted"/>